<reference evidence="1" key="1">
    <citation type="journal article" date="2014" name="Front. Microbiol.">
        <title>High frequency of phylogenetically diverse reductive dehalogenase-homologous genes in deep subseafloor sedimentary metagenomes.</title>
        <authorList>
            <person name="Kawai M."/>
            <person name="Futagami T."/>
            <person name="Toyoda A."/>
            <person name="Takaki Y."/>
            <person name="Nishi S."/>
            <person name="Hori S."/>
            <person name="Arai W."/>
            <person name="Tsubouchi T."/>
            <person name="Morono Y."/>
            <person name="Uchiyama I."/>
            <person name="Ito T."/>
            <person name="Fujiyama A."/>
            <person name="Inagaki F."/>
            <person name="Takami H."/>
        </authorList>
    </citation>
    <scope>NUCLEOTIDE SEQUENCE</scope>
    <source>
        <strain evidence="1">Expedition CK06-06</strain>
    </source>
</reference>
<feature type="non-terminal residue" evidence="1">
    <location>
        <position position="1"/>
    </location>
</feature>
<dbReference type="EMBL" id="BART01041906">
    <property type="protein sequence ID" value="GAH29838.1"/>
    <property type="molecule type" value="Genomic_DNA"/>
</dbReference>
<name>X1G9X3_9ZZZZ</name>
<sequence>WTEAETYEIMVKAKDVQGVESDWSDPKTIHIVDMPILEIGNKTGKLFKV</sequence>
<gene>
    <name evidence="1" type="ORF">S01H4_67055</name>
</gene>
<evidence type="ECO:0000313" key="1">
    <source>
        <dbReference type="EMBL" id="GAH29838.1"/>
    </source>
</evidence>
<accession>X1G9X3</accession>
<comment type="caution">
    <text evidence="1">The sequence shown here is derived from an EMBL/GenBank/DDBJ whole genome shotgun (WGS) entry which is preliminary data.</text>
</comment>
<protein>
    <submittedName>
        <fullName evidence="1">Uncharacterized protein</fullName>
    </submittedName>
</protein>
<proteinExistence type="predicted"/>
<dbReference type="AlphaFoldDB" id="X1G9X3"/>
<feature type="non-terminal residue" evidence="1">
    <location>
        <position position="49"/>
    </location>
</feature>
<organism evidence="1">
    <name type="scientific">marine sediment metagenome</name>
    <dbReference type="NCBI Taxonomy" id="412755"/>
    <lineage>
        <taxon>unclassified sequences</taxon>
        <taxon>metagenomes</taxon>
        <taxon>ecological metagenomes</taxon>
    </lineage>
</organism>